<feature type="domain" description="MutL C-terminal dimerisation" evidence="4">
    <location>
        <begin position="489"/>
        <end position="671"/>
    </location>
</feature>
<feature type="compositionally biased region" description="Acidic residues" evidence="3">
    <location>
        <begin position="449"/>
        <end position="462"/>
    </location>
</feature>
<evidence type="ECO:0000313" key="7">
    <source>
        <dbReference type="Proteomes" id="UP001565368"/>
    </source>
</evidence>
<dbReference type="InterPro" id="IPR038973">
    <property type="entry name" value="MutL/Mlh/Pms-like"/>
</dbReference>
<dbReference type="SMART" id="SM01340">
    <property type="entry name" value="DNA_mis_repair"/>
    <property type="match status" value="1"/>
</dbReference>
<dbReference type="Gene3D" id="3.30.565.10">
    <property type="entry name" value="Histidine kinase-like ATPase, C-terminal domain"/>
    <property type="match status" value="1"/>
</dbReference>
<dbReference type="InterPro" id="IPR014790">
    <property type="entry name" value="MutL_C"/>
</dbReference>
<dbReference type="InterPro" id="IPR042121">
    <property type="entry name" value="MutL_C_regsub"/>
</dbReference>
<dbReference type="InterPro" id="IPR042120">
    <property type="entry name" value="MutL_C_dimsub"/>
</dbReference>
<protein>
    <submittedName>
        <fullName evidence="6">DNA mismatch repair protein</fullName>
    </submittedName>
</protein>
<name>A0ABR3Q1V9_9TREE</name>
<evidence type="ECO:0000256" key="3">
    <source>
        <dbReference type="SAM" id="MobiDB-lite"/>
    </source>
</evidence>
<feature type="region of interest" description="Disordered" evidence="3">
    <location>
        <begin position="368"/>
        <end position="392"/>
    </location>
</feature>
<dbReference type="InterPro" id="IPR013507">
    <property type="entry name" value="DNA_mismatch_S5_2-like"/>
</dbReference>
<evidence type="ECO:0000256" key="1">
    <source>
        <dbReference type="ARBA" id="ARBA00006082"/>
    </source>
</evidence>
<dbReference type="Gene3D" id="3.30.230.10">
    <property type="match status" value="1"/>
</dbReference>
<dbReference type="InterPro" id="IPR014721">
    <property type="entry name" value="Ribsml_uS5_D2-typ_fold_subgr"/>
</dbReference>
<gene>
    <name evidence="6" type="primary">MLH3</name>
    <name evidence="6" type="ORF">Q8F55_005205</name>
</gene>
<dbReference type="PANTHER" id="PTHR10073:SF47">
    <property type="entry name" value="DNA MISMATCH REPAIR PROTEIN MLH3"/>
    <property type="match status" value="1"/>
</dbReference>
<sequence>MSRRSTRRSEASDAATAAAIHRLSAHTSTALRSSLVIPALAQILSELAQNSLDAGAKRIEVWVNVAPGNESLRVEDDGAGMGSEQLARLGERYVTSKGTSRSLLGDTYGFRGEAIASIAALCLLEVTSRAANSDTHTRVVKNGTVLYTGKARDAVTRPHGTNVSVRDVFAGVPVRQAALGTGAMAACRKVVETLALPWPAVSWTLWEERPSGARKVLALRPARNSLGMFKAVYGAAGVEKVKSVRVSSGRWRVDGFISLEGAVTKHLYVNGFPLDSASELHVALARRFATSTFSATAGDWDARPQTNRASPRRLERYPIYVLNVSIPPDELDATYDPRKATLGYKDGGRLVAFVVAVADEFLQAAGFRQRESASPARTPTKGTRVVPAKRRAGDGEERVATRLFARTAAAEAPGAAGGDPFGEGWIRDIVAQPAQDVFPVGRAQRNSVVDDDDDGPVGDDDNPTLLTTALPGPLSDVSFPHSSLSSTAVLGQVDRKFICCVLRAESPSREPTTALVILDQHAADERAAVEQIMDELCDGFARDAMPVVEVALRVVLTREEAAVLASAAARGILRRWGIGLGEHTAGEYVQVDVTHVPALLERLGRPHATELTRLLKLYLPELGAREAEIAATVAGLDGSARARVQALMPREMVELANSKACRGAVMFEDRLDAEQATRLVARLAATRTPWVCAHGRPTFVPACAWRTGVKSHKRPIDWSKWKRAQML</sequence>
<comment type="similarity">
    <text evidence="1">Belongs to the DNA mismatch repair MutL/HexB family.</text>
</comment>
<reference evidence="6 7" key="1">
    <citation type="submission" date="2023-08" db="EMBL/GenBank/DDBJ databases">
        <title>Annotated Genome Sequence of Vanrija albida AlHP1.</title>
        <authorList>
            <person name="Herzog R."/>
        </authorList>
    </citation>
    <scope>NUCLEOTIDE SEQUENCE [LARGE SCALE GENOMIC DNA]</scope>
    <source>
        <strain evidence="6 7">AlHP1</strain>
    </source>
</reference>
<dbReference type="SMART" id="SM00853">
    <property type="entry name" value="MutL_C"/>
    <property type="match status" value="1"/>
</dbReference>
<organism evidence="6 7">
    <name type="scientific">Vanrija albida</name>
    <dbReference type="NCBI Taxonomy" id="181172"/>
    <lineage>
        <taxon>Eukaryota</taxon>
        <taxon>Fungi</taxon>
        <taxon>Dikarya</taxon>
        <taxon>Basidiomycota</taxon>
        <taxon>Agaricomycotina</taxon>
        <taxon>Tremellomycetes</taxon>
        <taxon>Trichosporonales</taxon>
        <taxon>Trichosporonaceae</taxon>
        <taxon>Vanrija</taxon>
    </lineage>
</organism>
<dbReference type="InterPro" id="IPR036890">
    <property type="entry name" value="HATPase_C_sf"/>
</dbReference>
<evidence type="ECO:0000259" key="5">
    <source>
        <dbReference type="SMART" id="SM01340"/>
    </source>
</evidence>
<dbReference type="Gene3D" id="3.30.1540.20">
    <property type="entry name" value="MutL, C-terminal domain, dimerisation subdomain"/>
    <property type="match status" value="1"/>
</dbReference>
<evidence type="ECO:0000256" key="2">
    <source>
        <dbReference type="ARBA" id="ARBA00022763"/>
    </source>
</evidence>
<dbReference type="EMBL" id="JBBXJM010000004">
    <property type="protein sequence ID" value="KAL1408393.1"/>
    <property type="molecule type" value="Genomic_DNA"/>
</dbReference>
<dbReference type="RefSeq" id="XP_069208337.1">
    <property type="nucleotide sequence ID" value="XM_069353695.1"/>
</dbReference>
<dbReference type="Gene3D" id="3.30.1370.100">
    <property type="entry name" value="MutL, C-terminal domain, regulatory subdomain"/>
    <property type="match status" value="1"/>
</dbReference>
<dbReference type="Pfam" id="PF13589">
    <property type="entry name" value="HATPase_c_3"/>
    <property type="match status" value="1"/>
</dbReference>
<dbReference type="PANTHER" id="PTHR10073">
    <property type="entry name" value="DNA MISMATCH REPAIR PROTEIN MLH, PMS, MUTL"/>
    <property type="match status" value="1"/>
</dbReference>
<dbReference type="GeneID" id="95986248"/>
<dbReference type="SUPFAM" id="SSF118116">
    <property type="entry name" value="DNA mismatch repair protein MutL"/>
    <property type="match status" value="1"/>
</dbReference>
<dbReference type="InterPro" id="IPR037198">
    <property type="entry name" value="MutL_C_sf"/>
</dbReference>
<dbReference type="SUPFAM" id="SSF55874">
    <property type="entry name" value="ATPase domain of HSP90 chaperone/DNA topoisomerase II/histidine kinase"/>
    <property type="match status" value="1"/>
</dbReference>
<evidence type="ECO:0000259" key="4">
    <source>
        <dbReference type="SMART" id="SM00853"/>
    </source>
</evidence>
<proteinExistence type="inferred from homology"/>
<evidence type="ECO:0000313" key="6">
    <source>
        <dbReference type="EMBL" id="KAL1408393.1"/>
    </source>
</evidence>
<feature type="region of interest" description="Disordered" evidence="3">
    <location>
        <begin position="440"/>
        <end position="463"/>
    </location>
</feature>
<keyword evidence="2" id="KW-0227">DNA damage</keyword>
<comment type="caution">
    <text evidence="6">The sequence shown here is derived from an EMBL/GenBank/DDBJ whole genome shotgun (WGS) entry which is preliminary data.</text>
</comment>
<dbReference type="Proteomes" id="UP001565368">
    <property type="component" value="Unassembled WGS sequence"/>
</dbReference>
<keyword evidence="7" id="KW-1185">Reference proteome</keyword>
<feature type="domain" description="DNA mismatch repair protein S5" evidence="5">
    <location>
        <begin position="229"/>
        <end position="363"/>
    </location>
</feature>
<accession>A0ABR3Q1V9</accession>